<dbReference type="RefSeq" id="XP_069225965.1">
    <property type="nucleotide sequence ID" value="XM_069377284.1"/>
</dbReference>
<dbReference type="GeneID" id="96010122"/>
<dbReference type="EMBL" id="JAAQHG020000043">
    <property type="protein sequence ID" value="KAL1582858.1"/>
    <property type="molecule type" value="Genomic_DNA"/>
</dbReference>
<dbReference type="PANTHER" id="PTHR42085">
    <property type="entry name" value="F-BOX DOMAIN-CONTAINING PROTEIN"/>
    <property type="match status" value="1"/>
</dbReference>
<protein>
    <submittedName>
        <fullName evidence="1">Uncharacterized protein</fullName>
    </submittedName>
</protein>
<comment type="caution">
    <text evidence="1">The sequence shown here is derived from an EMBL/GenBank/DDBJ whole genome shotgun (WGS) entry which is preliminary data.</text>
</comment>
<dbReference type="PANTHER" id="PTHR42085:SF1">
    <property type="entry name" value="F-BOX DOMAIN-CONTAINING PROTEIN"/>
    <property type="match status" value="1"/>
</dbReference>
<dbReference type="InterPro" id="IPR038883">
    <property type="entry name" value="AN11006-like"/>
</dbReference>
<organism evidence="1 2">
    <name type="scientific">Cladosporium halotolerans</name>
    <dbReference type="NCBI Taxonomy" id="1052096"/>
    <lineage>
        <taxon>Eukaryota</taxon>
        <taxon>Fungi</taxon>
        <taxon>Dikarya</taxon>
        <taxon>Ascomycota</taxon>
        <taxon>Pezizomycotina</taxon>
        <taxon>Dothideomycetes</taxon>
        <taxon>Dothideomycetidae</taxon>
        <taxon>Cladosporiales</taxon>
        <taxon>Cladosporiaceae</taxon>
        <taxon>Cladosporium</taxon>
    </lineage>
</organism>
<dbReference type="Proteomes" id="UP000803884">
    <property type="component" value="Unassembled WGS sequence"/>
</dbReference>
<reference evidence="1 2" key="1">
    <citation type="journal article" date="2020" name="Microbiol. Resour. Announc.">
        <title>Draft Genome Sequence of a Cladosporium Species Isolated from the Mesophotic Ascidian Didemnum maculosum.</title>
        <authorList>
            <person name="Gioti A."/>
            <person name="Siaperas R."/>
            <person name="Nikolaivits E."/>
            <person name="Le Goff G."/>
            <person name="Ouazzani J."/>
            <person name="Kotoulas G."/>
            <person name="Topakas E."/>
        </authorList>
    </citation>
    <scope>NUCLEOTIDE SEQUENCE [LARGE SCALE GENOMIC DNA]</scope>
    <source>
        <strain evidence="1 2">TM138-S3</strain>
    </source>
</reference>
<name>A0AB34KHX7_9PEZI</name>
<evidence type="ECO:0000313" key="1">
    <source>
        <dbReference type="EMBL" id="KAL1582858.1"/>
    </source>
</evidence>
<gene>
    <name evidence="1" type="ORF">WHR41_08680</name>
</gene>
<sequence length="272" mass="31103">MADSDQSVPRLLSLPSEIRAAILDYVFDGDEHANGLTIASDGSGKAMTDHDYSAARILAPLLVCRQLYCDGSLLAFGRTHFSVTNLYIRIPDRLAQLHPKQIEALRSISLTVDKRHFRDLRSWGSHAFACPGLSLDSLTIVLHQSSQHYLFDFTTDVVNLLRQLQSVQSLAFVRNRAHVKGNFKTWCNRLVGLIMKTDHYERYDVRPPNAEQTWWTWKFDDACETFRLQACPSKAMVDEETYMQQIKPLMQELMVSIESEEWNPDPRARNGT</sequence>
<proteinExistence type="predicted"/>
<dbReference type="AlphaFoldDB" id="A0AB34KHX7"/>
<accession>A0AB34KHX7</accession>
<keyword evidence="2" id="KW-1185">Reference proteome</keyword>
<evidence type="ECO:0000313" key="2">
    <source>
        <dbReference type="Proteomes" id="UP000803884"/>
    </source>
</evidence>